<feature type="domain" description="Phytase-like" evidence="3">
    <location>
        <begin position="66"/>
        <end position="215"/>
    </location>
</feature>
<name>A0A9W6NGW4_9PSED</name>
<dbReference type="Pfam" id="PF13449">
    <property type="entry name" value="Phytase-like"/>
    <property type="match status" value="1"/>
</dbReference>
<feature type="chain" id="PRO_5040871806" description="Phytase-like domain-containing protein" evidence="2">
    <location>
        <begin position="18"/>
        <end position="356"/>
    </location>
</feature>
<keyword evidence="5" id="KW-1185">Reference proteome</keyword>
<protein>
    <recommendedName>
        <fullName evidence="3">Phytase-like domain-containing protein</fullName>
    </recommendedName>
</protein>
<evidence type="ECO:0000256" key="1">
    <source>
        <dbReference type="SAM" id="MobiDB-lite"/>
    </source>
</evidence>
<dbReference type="Proteomes" id="UP001143328">
    <property type="component" value="Unassembled WGS sequence"/>
</dbReference>
<accession>A0A9W6NGW4</accession>
<feature type="signal peptide" evidence="2">
    <location>
        <begin position="1"/>
        <end position="17"/>
    </location>
</feature>
<dbReference type="EMBL" id="BSFN01000011">
    <property type="protein sequence ID" value="GLK90493.1"/>
    <property type="molecule type" value="Genomic_DNA"/>
</dbReference>
<keyword evidence="2" id="KW-0732">Signal</keyword>
<proteinExistence type="predicted"/>
<dbReference type="InterPro" id="IPR027372">
    <property type="entry name" value="Phytase-like_dom"/>
</dbReference>
<organism evidence="4 5">
    <name type="scientific">Pseudomonas turukhanskensis</name>
    <dbReference type="NCBI Taxonomy" id="1806536"/>
    <lineage>
        <taxon>Bacteria</taxon>
        <taxon>Pseudomonadati</taxon>
        <taxon>Pseudomonadota</taxon>
        <taxon>Gammaproteobacteria</taxon>
        <taxon>Pseudomonadales</taxon>
        <taxon>Pseudomonadaceae</taxon>
        <taxon>Pseudomonas</taxon>
    </lineage>
</organism>
<reference evidence="4" key="2">
    <citation type="submission" date="2023-01" db="EMBL/GenBank/DDBJ databases">
        <authorList>
            <person name="Sun Q."/>
            <person name="Evtushenko L."/>
        </authorList>
    </citation>
    <scope>NUCLEOTIDE SEQUENCE</scope>
    <source>
        <strain evidence="4">VKM B-2935</strain>
    </source>
</reference>
<feature type="region of interest" description="Disordered" evidence="1">
    <location>
        <begin position="22"/>
        <end position="49"/>
    </location>
</feature>
<dbReference type="AlphaFoldDB" id="A0A9W6NGW4"/>
<dbReference type="SUPFAM" id="SSF101898">
    <property type="entry name" value="NHL repeat"/>
    <property type="match status" value="1"/>
</dbReference>
<evidence type="ECO:0000256" key="2">
    <source>
        <dbReference type="SAM" id="SignalP"/>
    </source>
</evidence>
<evidence type="ECO:0000313" key="4">
    <source>
        <dbReference type="EMBL" id="GLK90493.1"/>
    </source>
</evidence>
<sequence>MRQLFAALLLIAAPAFAQTVPGTQPAPSKPQPVAAMDAAEPEQAPAPQPPFEELKLLSEHAVDGMPTGNLSGLAWCGDALWTVSDRDDDRLYRLTANGAVFNAEVEVFQAPPPPQSPLPWGVRVRNWFAGITRGGDLDFEGITCDAKGNRYLVSEATSAVLMIPPAGSGEWLNLPPSLVNQARARGMLLHFNALFEGVVIDAKGERLWLAAERERRGLLVLHKINGSWKCAGGCVLMSEGGDQLPPPQMGTKPMPKDFSDIALYKGHLYTLERLSHQICRRAADTGEAEHCWSFANEALTDARKYDEPWGMAEALTIDEKGAWIGVDNGNKARGDGEDRPIVWRFAAPAAGWSAKP</sequence>
<evidence type="ECO:0000313" key="5">
    <source>
        <dbReference type="Proteomes" id="UP001143328"/>
    </source>
</evidence>
<evidence type="ECO:0000259" key="3">
    <source>
        <dbReference type="Pfam" id="PF13449"/>
    </source>
</evidence>
<comment type="caution">
    <text evidence="4">The sequence shown here is derived from an EMBL/GenBank/DDBJ whole genome shotgun (WGS) entry which is preliminary data.</text>
</comment>
<gene>
    <name evidence="4" type="ORF">GCM10017655_35570</name>
</gene>
<reference evidence="4" key="1">
    <citation type="journal article" date="2014" name="Int. J. Syst. Evol. Microbiol.">
        <title>Complete genome sequence of Corynebacterium casei LMG S-19264T (=DSM 44701T), isolated from a smear-ripened cheese.</title>
        <authorList>
            <consortium name="US DOE Joint Genome Institute (JGI-PGF)"/>
            <person name="Walter F."/>
            <person name="Albersmeier A."/>
            <person name="Kalinowski J."/>
            <person name="Ruckert C."/>
        </authorList>
    </citation>
    <scope>NUCLEOTIDE SEQUENCE</scope>
    <source>
        <strain evidence="4">VKM B-2935</strain>
    </source>
</reference>